<keyword evidence="3" id="KW-1185">Reference proteome</keyword>
<evidence type="ECO:0000313" key="3">
    <source>
        <dbReference type="Proteomes" id="UP001327093"/>
    </source>
</evidence>
<proteinExistence type="predicted"/>
<sequence length="54" mass="5525">MRMRTLITTSLVGLSLVATQASAGAAAGDPLTEKQWGLQQLHAPEAWASSTGSG</sequence>
<feature type="signal peptide" evidence="1">
    <location>
        <begin position="1"/>
        <end position="23"/>
    </location>
</feature>
<name>A0ABU6ABC8_9PSEU</name>
<accession>A0ABU6ABC8</accession>
<dbReference type="EMBL" id="JAWLNX010000009">
    <property type="protein sequence ID" value="MEB3368810.1"/>
    <property type="molecule type" value="Genomic_DNA"/>
</dbReference>
<organism evidence="2 3">
    <name type="scientific">Saccharopolyspora mangrovi</name>
    <dbReference type="NCBI Taxonomy" id="3082379"/>
    <lineage>
        <taxon>Bacteria</taxon>
        <taxon>Bacillati</taxon>
        <taxon>Actinomycetota</taxon>
        <taxon>Actinomycetes</taxon>
        <taxon>Pseudonocardiales</taxon>
        <taxon>Pseudonocardiaceae</taxon>
        <taxon>Saccharopolyspora</taxon>
    </lineage>
</organism>
<comment type="caution">
    <text evidence="2">The sequence shown here is derived from an EMBL/GenBank/DDBJ whole genome shotgun (WGS) entry which is preliminary data.</text>
</comment>
<dbReference type="RefSeq" id="WP_324266310.1">
    <property type="nucleotide sequence ID" value="NZ_JAWLNX010000009.1"/>
</dbReference>
<evidence type="ECO:0000256" key="1">
    <source>
        <dbReference type="SAM" id="SignalP"/>
    </source>
</evidence>
<evidence type="ECO:0000313" key="2">
    <source>
        <dbReference type="EMBL" id="MEB3368810.1"/>
    </source>
</evidence>
<protein>
    <submittedName>
        <fullName evidence="2">Uncharacterized protein</fullName>
    </submittedName>
</protein>
<dbReference type="Proteomes" id="UP001327093">
    <property type="component" value="Unassembled WGS sequence"/>
</dbReference>
<reference evidence="2 3" key="1">
    <citation type="submission" date="2023-10" db="EMBL/GenBank/DDBJ databases">
        <title>Saccharopolyspora sp. nov., isolated from mangrove soil.</title>
        <authorList>
            <person name="Lu Y."/>
            <person name="Liu W."/>
        </authorList>
    </citation>
    <scope>NUCLEOTIDE SEQUENCE [LARGE SCALE GENOMIC DNA]</scope>
    <source>
        <strain evidence="2 3">S2-29</strain>
    </source>
</reference>
<keyword evidence="1" id="KW-0732">Signal</keyword>
<gene>
    <name evidence="2" type="ORF">R4I43_15495</name>
</gene>
<feature type="chain" id="PRO_5045136720" evidence="1">
    <location>
        <begin position="24"/>
        <end position="54"/>
    </location>
</feature>